<dbReference type="Proteomes" id="UP000257055">
    <property type="component" value="Unassembled WGS sequence"/>
</dbReference>
<dbReference type="InterPro" id="IPR016181">
    <property type="entry name" value="Acyl_CoA_acyltransferase"/>
</dbReference>
<evidence type="ECO:0000313" key="2">
    <source>
        <dbReference type="EMBL" id="RDX00589.1"/>
    </source>
</evidence>
<protein>
    <recommendedName>
        <fullName evidence="1">N-acetyltransferase domain-containing protein</fullName>
    </recommendedName>
</protein>
<dbReference type="EMBL" id="LARY01000002">
    <property type="protein sequence ID" value="RDX00589.1"/>
    <property type="molecule type" value="Genomic_DNA"/>
</dbReference>
<reference evidence="3" key="1">
    <citation type="submission" date="2015-04" db="EMBL/GenBank/DDBJ databases">
        <authorList>
            <person name="Schardt J."/>
            <person name="Mueller-Herbst S."/>
            <person name="Scherer S."/>
            <person name="Huptas C."/>
        </authorList>
    </citation>
    <scope>NUCLEOTIDE SEQUENCE [LARGE SCALE GENOMIC DNA]</scope>
    <source>
        <strain evidence="3">Kiel-L1</strain>
    </source>
</reference>
<accession>A0A3D8TQF7</accession>
<dbReference type="AlphaFoldDB" id="A0A3D8TQF7"/>
<dbReference type="Pfam" id="PF00583">
    <property type="entry name" value="Acetyltransf_1"/>
    <property type="match status" value="1"/>
</dbReference>
<sequence>MTPKMTKTNKLLVSGINFSIRQATPEDASSLEKLMLEIAQWLKDKGSTQWNELLQGKDVHHLMQKITANEVFLVSQNEQIAGAMILQNTPSDWDKSLWQEKTHKKACYLHRLMVSRLFSGYQLSLAMIKYAESLTRSEQIPRLRLDTKSDVPFLNKLYQSAGFTLKGVQKGYSLYEKVLY</sequence>
<comment type="caution">
    <text evidence="2">The sequence shown here is derived from an EMBL/GenBank/DDBJ whole genome shotgun (WGS) entry which is preliminary data.</text>
</comment>
<dbReference type="PROSITE" id="PS51186">
    <property type="entry name" value="GNAT"/>
    <property type="match status" value="1"/>
</dbReference>
<dbReference type="SUPFAM" id="SSF55729">
    <property type="entry name" value="Acyl-CoA N-acyltransferases (Nat)"/>
    <property type="match status" value="1"/>
</dbReference>
<dbReference type="GO" id="GO:0016747">
    <property type="term" value="F:acyltransferase activity, transferring groups other than amino-acyl groups"/>
    <property type="evidence" value="ECO:0007669"/>
    <property type="project" value="InterPro"/>
</dbReference>
<dbReference type="InterPro" id="IPR000182">
    <property type="entry name" value="GNAT_dom"/>
</dbReference>
<organism evidence="2 3">
    <name type="scientific">Listeria kieliensis</name>
    <dbReference type="NCBI Taxonomy" id="1621700"/>
    <lineage>
        <taxon>Bacteria</taxon>
        <taxon>Bacillati</taxon>
        <taxon>Bacillota</taxon>
        <taxon>Bacilli</taxon>
        <taxon>Bacillales</taxon>
        <taxon>Listeriaceae</taxon>
        <taxon>Listeria</taxon>
    </lineage>
</organism>
<dbReference type="Gene3D" id="3.40.630.30">
    <property type="match status" value="1"/>
</dbReference>
<name>A0A3D8TQF7_9LIST</name>
<proteinExistence type="predicted"/>
<gene>
    <name evidence="2" type="ORF">UR08_06210</name>
</gene>
<evidence type="ECO:0000313" key="3">
    <source>
        <dbReference type="Proteomes" id="UP000257055"/>
    </source>
</evidence>
<evidence type="ECO:0000259" key="1">
    <source>
        <dbReference type="PROSITE" id="PS51186"/>
    </source>
</evidence>
<keyword evidence="3" id="KW-1185">Reference proteome</keyword>
<feature type="domain" description="N-acetyltransferase" evidence="1">
    <location>
        <begin position="18"/>
        <end position="180"/>
    </location>
</feature>